<proteinExistence type="predicted"/>
<evidence type="ECO:0000313" key="2">
    <source>
        <dbReference type="Proteomes" id="UP001208649"/>
    </source>
</evidence>
<dbReference type="EMBL" id="JAOTEM010000001">
    <property type="protein sequence ID" value="MCU7616174.1"/>
    <property type="molecule type" value="Genomic_DNA"/>
</dbReference>
<dbReference type="RefSeq" id="WP_263001632.1">
    <property type="nucleotide sequence ID" value="NZ_JAOTEM010000001.1"/>
</dbReference>
<dbReference type="Proteomes" id="UP001208649">
    <property type="component" value="Unassembled WGS sequence"/>
</dbReference>
<evidence type="ECO:0000313" key="1">
    <source>
        <dbReference type="EMBL" id="MCU7616174.1"/>
    </source>
</evidence>
<accession>A0ABT2W4A6</accession>
<organism evidence="1 2">
    <name type="scientific">Chryseobacterium edaphi</name>
    <dbReference type="NCBI Taxonomy" id="2976532"/>
    <lineage>
        <taxon>Bacteria</taxon>
        <taxon>Pseudomonadati</taxon>
        <taxon>Bacteroidota</taxon>
        <taxon>Flavobacteriia</taxon>
        <taxon>Flavobacteriales</taxon>
        <taxon>Weeksellaceae</taxon>
        <taxon>Chryseobacterium group</taxon>
        <taxon>Chryseobacterium</taxon>
    </lineage>
</organism>
<name>A0ABT2W4A6_9FLAO</name>
<protein>
    <submittedName>
        <fullName evidence="1">Uncharacterized protein</fullName>
    </submittedName>
</protein>
<sequence>MVRDYYLIFLHRVGYIGFHYNTFFISTTLSEDVAKKFTDSKDIIFVSWKTLPIKRKIDNILSKRDLPIIIKNIYIKQNEISVKGALFPQDILGFIDKSTNNFHVNPNLFNYPDLIDYMIVNGIPTDQSNFFEVLKKTNHSGYTVKDEKNYNDNL</sequence>
<reference evidence="2" key="1">
    <citation type="submission" date="2023-07" db="EMBL/GenBank/DDBJ databases">
        <title>Chryseobacterium sp. strain PBS4-4 Genome sequencing and assembly.</title>
        <authorList>
            <person name="Jung Y."/>
        </authorList>
    </citation>
    <scope>NUCLEOTIDE SEQUENCE [LARGE SCALE GENOMIC DNA]</scope>
    <source>
        <strain evidence="2">PBS4-4</strain>
    </source>
</reference>
<gene>
    <name evidence="1" type="ORF">NZ698_03090</name>
</gene>
<keyword evidence="2" id="KW-1185">Reference proteome</keyword>
<comment type="caution">
    <text evidence="1">The sequence shown here is derived from an EMBL/GenBank/DDBJ whole genome shotgun (WGS) entry which is preliminary data.</text>
</comment>